<dbReference type="NCBIfam" id="TIGR03625">
    <property type="entry name" value="L3_bact"/>
    <property type="match status" value="1"/>
</dbReference>
<evidence type="ECO:0000256" key="2">
    <source>
        <dbReference type="ARBA" id="ARBA00011838"/>
    </source>
</evidence>
<keyword evidence="4 8" id="KW-0694">RNA-binding</keyword>
<reference evidence="10" key="1">
    <citation type="journal article" date="2017" name="J. Phycol.">
        <title>Analysis of chloroplast genomes and a supermatrix inform reclassification of the Rhodomelaceae (Rhodophyta).</title>
        <authorList>
            <person name="Diaz-Tapia P."/>
            <person name="Maggs C.A."/>
            <person name="West J.A."/>
            <person name="Verbruggen H."/>
        </authorList>
    </citation>
    <scope>NUCLEOTIDE SEQUENCE</scope>
    <source>
        <strain evidence="10">JW3535</strain>
    </source>
</reference>
<dbReference type="Gene3D" id="2.40.30.10">
    <property type="entry name" value="Translation factors"/>
    <property type="match status" value="2"/>
</dbReference>
<dbReference type="PANTHER" id="PTHR11229">
    <property type="entry name" value="50S RIBOSOMAL PROTEIN L3"/>
    <property type="match status" value="1"/>
</dbReference>
<dbReference type="InterPro" id="IPR019927">
    <property type="entry name" value="Ribosomal_uL3_bac/org-type"/>
</dbReference>
<evidence type="ECO:0000256" key="8">
    <source>
        <dbReference type="HAMAP-Rule" id="MF_01325"/>
    </source>
</evidence>
<evidence type="ECO:0000256" key="3">
    <source>
        <dbReference type="ARBA" id="ARBA00022730"/>
    </source>
</evidence>
<comment type="subcellular location">
    <subcellularLocation>
        <location evidence="8">Plastid</location>
        <location evidence="8">Chloroplast</location>
    </subcellularLocation>
</comment>
<evidence type="ECO:0000256" key="6">
    <source>
        <dbReference type="ARBA" id="ARBA00023274"/>
    </source>
</evidence>
<gene>
    <name evidence="8 10" type="primary">rpl3</name>
</gene>
<dbReference type="Pfam" id="PF00297">
    <property type="entry name" value="Ribosomal_L3"/>
    <property type="match status" value="1"/>
</dbReference>
<dbReference type="GO" id="GO:0006412">
    <property type="term" value="P:translation"/>
    <property type="evidence" value="ECO:0007669"/>
    <property type="project" value="UniProtKB-UniRule"/>
</dbReference>
<comment type="similarity">
    <text evidence="1 8 9">Belongs to the universal ribosomal protein uL3 family.</text>
</comment>
<keyword evidence="6 8" id="KW-0687">Ribonucleoprotein</keyword>
<dbReference type="AlphaFoldDB" id="A0A1Z1M6G6"/>
<dbReference type="SUPFAM" id="SSF50447">
    <property type="entry name" value="Translation proteins"/>
    <property type="match status" value="1"/>
</dbReference>
<keyword evidence="5 8" id="KW-0689">Ribosomal protein</keyword>
<dbReference type="RefSeq" id="YP_009392930.1">
    <property type="nucleotide sequence ID" value="NC_035265.1"/>
</dbReference>
<dbReference type="GO" id="GO:0022625">
    <property type="term" value="C:cytosolic large ribosomal subunit"/>
    <property type="evidence" value="ECO:0007669"/>
    <property type="project" value="TreeGrafter"/>
</dbReference>
<keyword evidence="10" id="KW-0934">Plastid</keyword>
<dbReference type="InterPro" id="IPR019926">
    <property type="entry name" value="Ribosomal_uL3_CS"/>
</dbReference>
<dbReference type="GO" id="GO:0003735">
    <property type="term" value="F:structural constituent of ribosome"/>
    <property type="evidence" value="ECO:0007669"/>
    <property type="project" value="InterPro"/>
</dbReference>
<name>A0A1Z1M6G6_9FLOR</name>
<geneLocation type="chloroplast" evidence="10"/>
<dbReference type="GO" id="GO:0019843">
    <property type="term" value="F:rRNA binding"/>
    <property type="evidence" value="ECO:0007669"/>
    <property type="project" value="UniProtKB-UniRule"/>
</dbReference>
<dbReference type="PANTHER" id="PTHR11229:SF16">
    <property type="entry name" value="LARGE RIBOSOMAL SUBUNIT PROTEIN UL3C"/>
    <property type="match status" value="1"/>
</dbReference>
<dbReference type="HAMAP" id="MF_01325_B">
    <property type="entry name" value="Ribosomal_uL3_B"/>
    <property type="match status" value="1"/>
</dbReference>
<dbReference type="FunFam" id="2.40.30.10:FF:000065">
    <property type="entry name" value="50S ribosomal protein L3, chloroplastic"/>
    <property type="match status" value="1"/>
</dbReference>
<evidence type="ECO:0000256" key="5">
    <source>
        <dbReference type="ARBA" id="ARBA00022980"/>
    </source>
</evidence>
<protein>
    <recommendedName>
        <fullName evidence="7 8">Large ribosomal subunit protein uL3c</fullName>
    </recommendedName>
</protein>
<keyword evidence="10" id="KW-0150">Chloroplast</keyword>
<comment type="function">
    <text evidence="8">One of the primary rRNA binding proteins, it binds directly near the 3'-end of the 23S rRNA, where it nucleates assembly of the 50S subunit.</text>
</comment>
<dbReference type="PROSITE" id="PS00474">
    <property type="entry name" value="RIBOSOMAL_L3"/>
    <property type="match status" value="1"/>
</dbReference>
<organism evidence="10">
    <name type="scientific">Caloglossa intermedia</name>
    <dbReference type="NCBI Taxonomy" id="100879"/>
    <lineage>
        <taxon>Eukaryota</taxon>
        <taxon>Rhodophyta</taxon>
        <taxon>Florideophyceae</taxon>
        <taxon>Rhodymeniophycidae</taxon>
        <taxon>Ceramiales</taxon>
        <taxon>Delesseriaceae</taxon>
        <taxon>Caloglossa</taxon>
    </lineage>
</organism>
<evidence type="ECO:0000256" key="9">
    <source>
        <dbReference type="RuleBase" id="RU003905"/>
    </source>
</evidence>
<evidence type="ECO:0000313" key="10">
    <source>
        <dbReference type="EMBL" id="ARW61492.1"/>
    </source>
</evidence>
<dbReference type="InterPro" id="IPR009000">
    <property type="entry name" value="Transl_B-barrel_sf"/>
</dbReference>
<dbReference type="InterPro" id="IPR000597">
    <property type="entry name" value="Ribosomal_uL3"/>
</dbReference>
<comment type="subunit">
    <text evidence="2 8">Part of the 50S ribosomal subunit.</text>
</comment>
<accession>A0A1Z1M6G6</accession>
<evidence type="ECO:0000256" key="7">
    <source>
        <dbReference type="ARBA" id="ARBA00035213"/>
    </source>
</evidence>
<dbReference type="GeneID" id="33354542"/>
<dbReference type="GO" id="GO:0009507">
    <property type="term" value="C:chloroplast"/>
    <property type="evidence" value="ECO:0007669"/>
    <property type="project" value="UniProtKB-SubCell"/>
</dbReference>
<keyword evidence="3 8" id="KW-0699">rRNA-binding</keyword>
<evidence type="ECO:0000256" key="4">
    <source>
        <dbReference type="ARBA" id="ARBA00022884"/>
    </source>
</evidence>
<evidence type="ECO:0000256" key="1">
    <source>
        <dbReference type="ARBA" id="ARBA00006540"/>
    </source>
</evidence>
<sequence>MPSINMLGKKVGMTQVFNQQGHAIPVTFLQVGPCTITKITNQNIQVGYEYINPKKLNKANVGHFNQTKLPCFKYLREYKAEPLTLSKARVGNIYTIEQFIAGKLVNVSGVSIGKGFCGYQKRHNFNRGPMSHGSKNHRQPGSIGAGTTPGRVFPGKKMAGHMGDNKTTIKNLKIIDINIEKNILTIKGSVPGKNGGIVYIYTK</sequence>
<dbReference type="EMBL" id="MF101418">
    <property type="protein sequence ID" value="ARW61492.1"/>
    <property type="molecule type" value="Genomic_DNA"/>
</dbReference>
<proteinExistence type="inferred from homology"/>